<dbReference type="EMBL" id="QJTF01000018">
    <property type="protein sequence ID" value="PYE86903.1"/>
    <property type="molecule type" value="Genomic_DNA"/>
</dbReference>
<accession>A0A318T012</accession>
<keyword evidence="5" id="KW-1185">Reference proteome</keyword>
<name>A0A318T012_9HYPH</name>
<gene>
    <name evidence="4" type="ORF">C7477_11841</name>
</gene>
<dbReference type="OrthoDB" id="637859at2"/>
<proteinExistence type="predicted"/>
<organism evidence="4 5">
    <name type="scientific">Phyllobacterium leguminum</name>
    <dbReference type="NCBI Taxonomy" id="314237"/>
    <lineage>
        <taxon>Bacteria</taxon>
        <taxon>Pseudomonadati</taxon>
        <taxon>Pseudomonadota</taxon>
        <taxon>Alphaproteobacteria</taxon>
        <taxon>Hyphomicrobiales</taxon>
        <taxon>Phyllobacteriaceae</taxon>
        <taxon>Phyllobacterium</taxon>
    </lineage>
</organism>
<feature type="compositionally biased region" description="Basic and acidic residues" evidence="2">
    <location>
        <begin position="80"/>
        <end position="93"/>
    </location>
</feature>
<dbReference type="Gene3D" id="3.30.2400.10">
    <property type="entry name" value="Major capsid protein gp5"/>
    <property type="match status" value="1"/>
</dbReference>
<evidence type="ECO:0000313" key="4">
    <source>
        <dbReference type="EMBL" id="PYE86903.1"/>
    </source>
</evidence>
<reference evidence="4 5" key="1">
    <citation type="submission" date="2018-06" db="EMBL/GenBank/DDBJ databases">
        <title>Genomic Encyclopedia of Type Strains, Phase III (KMG-III): the genomes of soil and plant-associated and newly described type strains.</title>
        <authorList>
            <person name="Whitman W."/>
        </authorList>
    </citation>
    <scope>NUCLEOTIDE SEQUENCE [LARGE SCALE GENOMIC DNA]</scope>
    <source>
        <strain evidence="4 5">ORS 1419</strain>
    </source>
</reference>
<dbReference type="InterPro" id="IPR054612">
    <property type="entry name" value="Phage_capsid-like_C"/>
</dbReference>
<feature type="domain" description="Phage capsid-like C-terminal" evidence="3">
    <location>
        <begin position="192"/>
        <end position="434"/>
    </location>
</feature>
<dbReference type="Proteomes" id="UP000247454">
    <property type="component" value="Unassembled WGS sequence"/>
</dbReference>
<feature type="region of interest" description="Disordered" evidence="2">
    <location>
        <begin position="79"/>
        <end position="109"/>
    </location>
</feature>
<dbReference type="InterPro" id="IPR024455">
    <property type="entry name" value="Phage_capsid"/>
</dbReference>
<comment type="subcellular location">
    <subcellularLocation>
        <location evidence="1">Virion</location>
    </subcellularLocation>
</comment>
<evidence type="ECO:0000259" key="3">
    <source>
        <dbReference type="Pfam" id="PF05065"/>
    </source>
</evidence>
<dbReference type="SUPFAM" id="SSF56563">
    <property type="entry name" value="Major capsid protein gp5"/>
    <property type="match status" value="1"/>
</dbReference>
<dbReference type="Pfam" id="PF05065">
    <property type="entry name" value="Phage_capsid"/>
    <property type="match status" value="1"/>
</dbReference>
<evidence type="ECO:0000256" key="2">
    <source>
        <dbReference type="SAM" id="MobiDB-lite"/>
    </source>
</evidence>
<evidence type="ECO:0000313" key="5">
    <source>
        <dbReference type="Proteomes" id="UP000247454"/>
    </source>
</evidence>
<evidence type="ECO:0000256" key="1">
    <source>
        <dbReference type="ARBA" id="ARBA00004328"/>
    </source>
</evidence>
<dbReference type="NCBIfam" id="TIGR01554">
    <property type="entry name" value="major_cap_HK97"/>
    <property type="match status" value="1"/>
</dbReference>
<sequence length="441" mass="47483">MANDLTLKQVREKLAAKQDDLGKVFTEALVTTDSGQKSYDFNKVTCLGDSVKGSIAVAEKVKSMNAELNELGQQAETLEAAEKAAHDQDERAKARNRPPLPGGGGNHPSIERIKALGDMVVDQKSYQDWVKSGGGGGVTLNFSEAFPSDILAKGMGFETIGSKALMSTTAGWAPENLRIGGFVEAASRPIQVLDIIPMAQTGNDQVVYMEETSRVSGAKEIAEGGPYPEASFALTEKTSPVRKIGDSLPVTDEQLEDVAQARSYINSRLTFGLRQRLDFQVLVGDGAGSNLRGIKNVAGIQTQARGADPVPDAFYKAMTKIRLVGRAIPTHLLMHPMDWQAVRLLRTSDGIYIWGSPSEAGPERMWGLPVVQQDADAAGTGFVGSFQPAWISLYERRGVDVQVGYVGTQFGEGKRTVRADMRYAFVVLRPAAFSEVTGLAA</sequence>
<dbReference type="Gene3D" id="3.30.2320.10">
    <property type="entry name" value="hypothetical protein PF0899 domain"/>
    <property type="match status" value="1"/>
</dbReference>
<protein>
    <submittedName>
        <fullName evidence="4">HK97 family phage major capsid protein</fullName>
    </submittedName>
</protein>
<dbReference type="RefSeq" id="WP_110753325.1">
    <property type="nucleotide sequence ID" value="NZ_QJTF01000018.1"/>
</dbReference>
<dbReference type="AlphaFoldDB" id="A0A318T012"/>
<comment type="caution">
    <text evidence="4">The sequence shown here is derived from an EMBL/GenBank/DDBJ whole genome shotgun (WGS) entry which is preliminary data.</text>
</comment>